<accession>A0ABP7CNP5</accession>
<comment type="caution">
    <text evidence="2">The sequence shown here is derived from an EMBL/GenBank/DDBJ whole genome shotgun (WGS) entry which is preliminary data.</text>
</comment>
<organism evidence="2 3">
    <name type="scientific">Terrabacter ginsenosidimutans</name>
    <dbReference type="NCBI Taxonomy" id="490575"/>
    <lineage>
        <taxon>Bacteria</taxon>
        <taxon>Bacillati</taxon>
        <taxon>Actinomycetota</taxon>
        <taxon>Actinomycetes</taxon>
        <taxon>Micrococcales</taxon>
        <taxon>Intrasporangiaceae</taxon>
        <taxon>Terrabacter</taxon>
    </lineage>
</organism>
<evidence type="ECO:0000313" key="2">
    <source>
        <dbReference type="EMBL" id="GAA3692023.1"/>
    </source>
</evidence>
<gene>
    <name evidence="2" type="ORF">GCM10022399_05140</name>
</gene>
<dbReference type="Proteomes" id="UP001501468">
    <property type="component" value="Unassembled WGS sequence"/>
</dbReference>
<feature type="region of interest" description="Disordered" evidence="1">
    <location>
        <begin position="1"/>
        <end position="46"/>
    </location>
</feature>
<reference evidence="3" key="1">
    <citation type="journal article" date="2019" name="Int. J. Syst. Evol. Microbiol.">
        <title>The Global Catalogue of Microorganisms (GCM) 10K type strain sequencing project: providing services to taxonomists for standard genome sequencing and annotation.</title>
        <authorList>
            <consortium name="The Broad Institute Genomics Platform"/>
            <consortium name="The Broad Institute Genome Sequencing Center for Infectious Disease"/>
            <person name="Wu L."/>
            <person name="Ma J."/>
        </authorList>
    </citation>
    <scope>NUCLEOTIDE SEQUENCE [LARGE SCALE GENOMIC DNA]</scope>
    <source>
        <strain evidence="3">JCM 17125</strain>
    </source>
</reference>
<keyword evidence="3" id="KW-1185">Reference proteome</keyword>
<name>A0ABP7CNP5_9MICO</name>
<dbReference type="EMBL" id="BAABDC010000001">
    <property type="protein sequence ID" value="GAA3692023.1"/>
    <property type="molecule type" value="Genomic_DNA"/>
</dbReference>
<evidence type="ECO:0000256" key="1">
    <source>
        <dbReference type="SAM" id="MobiDB-lite"/>
    </source>
</evidence>
<proteinExistence type="predicted"/>
<protein>
    <submittedName>
        <fullName evidence="2">Uncharacterized protein</fullName>
    </submittedName>
</protein>
<evidence type="ECO:0000313" key="3">
    <source>
        <dbReference type="Proteomes" id="UP001501468"/>
    </source>
</evidence>
<sequence>MLGRALATPAGRSDIVGSDPLHAPSDSRPARPTSPAQTARGRKGARRTAYVLSFIVTLNA</sequence>